<evidence type="ECO:0000313" key="4">
    <source>
        <dbReference type="EMBL" id="OAJ44462.1"/>
    </source>
</evidence>
<evidence type="ECO:0000313" key="5">
    <source>
        <dbReference type="Proteomes" id="UP000077115"/>
    </source>
</evidence>
<evidence type="ECO:0000256" key="1">
    <source>
        <dbReference type="ARBA" id="ARBA00008889"/>
    </source>
</evidence>
<dbReference type="Pfam" id="PF00466">
    <property type="entry name" value="Ribosomal_L10"/>
    <property type="match status" value="1"/>
</dbReference>
<dbReference type="STRING" id="403673.A0A177WX12"/>
<dbReference type="Gene3D" id="6.10.250.290">
    <property type="match status" value="1"/>
</dbReference>
<keyword evidence="2 4" id="KW-0689">Ribosomal protein</keyword>
<comment type="similarity">
    <text evidence="1">Belongs to the universal ribosomal protein uL10 family.</text>
</comment>
<gene>
    <name evidence="4" type="ORF">BDEG_27687</name>
</gene>
<dbReference type="InterPro" id="IPR047865">
    <property type="entry name" value="Ribosomal_uL10_bac_type"/>
</dbReference>
<protein>
    <submittedName>
        <fullName evidence="4">Ribosomal protein L10</fullName>
    </submittedName>
</protein>
<dbReference type="VEuPathDB" id="FungiDB:BDEG_27687"/>
<dbReference type="Gene3D" id="3.30.70.1730">
    <property type="match status" value="1"/>
</dbReference>
<dbReference type="AlphaFoldDB" id="A0A177WX12"/>
<proteinExistence type="inferred from homology"/>
<evidence type="ECO:0000256" key="3">
    <source>
        <dbReference type="ARBA" id="ARBA00023274"/>
    </source>
</evidence>
<name>A0A177WX12_BATDL</name>
<dbReference type="eggNOG" id="KOG4241">
    <property type="taxonomic scope" value="Eukaryota"/>
</dbReference>
<dbReference type="GO" id="GO:1990904">
    <property type="term" value="C:ribonucleoprotein complex"/>
    <property type="evidence" value="ECO:0007669"/>
    <property type="project" value="UniProtKB-KW"/>
</dbReference>
<reference evidence="4 5" key="1">
    <citation type="submission" date="2006-10" db="EMBL/GenBank/DDBJ databases">
        <title>The Genome Sequence of Batrachochytrium dendrobatidis JEL423.</title>
        <authorList>
            <consortium name="The Broad Institute Genome Sequencing Platform"/>
            <person name="Birren B."/>
            <person name="Lander E."/>
            <person name="Galagan J."/>
            <person name="Cuomo C."/>
            <person name="Devon K."/>
            <person name="Jaffe D."/>
            <person name="Butler J."/>
            <person name="Alvarez P."/>
            <person name="Gnerre S."/>
            <person name="Grabherr M."/>
            <person name="Kleber M."/>
            <person name="Mauceli E."/>
            <person name="Brockman W."/>
            <person name="Young S."/>
            <person name="LaButti K."/>
            <person name="Sykes S."/>
            <person name="DeCaprio D."/>
            <person name="Crawford M."/>
            <person name="Koehrsen M."/>
            <person name="Engels R."/>
            <person name="Montgomery P."/>
            <person name="Pearson M."/>
            <person name="Howarth C."/>
            <person name="Larson L."/>
            <person name="White J."/>
            <person name="O'Leary S."/>
            <person name="Kodira C."/>
            <person name="Zeng Q."/>
            <person name="Yandava C."/>
            <person name="Alvarado L."/>
            <person name="Longcore J."/>
            <person name="James T."/>
        </authorList>
    </citation>
    <scope>NUCLEOTIDE SEQUENCE [LARGE SCALE GENOMIC DNA]</scope>
    <source>
        <strain evidence="4 5">JEL423</strain>
    </source>
</reference>
<organism evidence="4 5">
    <name type="scientific">Batrachochytrium dendrobatidis (strain JEL423)</name>
    <dbReference type="NCBI Taxonomy" id="403673"/>
    <lineage>
        <taxon>Eukaryota</taxon>
        <taxon>Fungi</taxon>
        <taxon>Fungi incertae sedis</taxon>
        <taxon>Chytridiomycota</taxon>
        <taxon>Chytridiomycota incertae sedis</taxon>
        <taxon>Chytridiomycetes</taxon>
        <taxon>Rhizophydiales</taxon>
        <taxon>Rhizophydiales incertae sedis</taxon>
        <taxon>Batrachochytrium</taxon>
    </lineage>
</organism>
<dbReference type="OrthoDB" id="360689at2759"/>
<evidence type="ECO:0000256" key="2">
    <source>
        <dbReference type="ARBA" id="ARBA00022980"/>
    </source>
</evidence>
<dbReference type="InterPro" id="IPR001790">
    <property type="entry name" value="Ribosomal_uL10"/>
</dbReference>
<dbReference type="EMBL" id="DS022312">
    <property type="protein sequence ID" value="OAJ44462.1"/>
    <property type="molecule type" value="Genomic_DNA"/>
</dbReference>
<dbReference type="SUPFAM" id="SSF160369">
    <property type="entry name" value="Ribosomal protein L10-like"/>
    <property type="match status" value="1"/>
</dbReference>
<dbReference type="GO" id="GO:0005840">
    <property type="term" value="C:ribosome"/>
    <property type="evidence" value="ECO:0007669"/>
    <property type="project" value="UniProtKB-KW"/>
</dbReference>
<reference evidence="4 5" key="2">
    <citation type="submission" date="2016-05" db="EMBL/GenBank/DDBJ databases">
        <title>Lineage-specific infection strategies underlie the spectrum of fungal disease in amphibians.</title>
        <authorList>
            <person name="Cuomo C.A."/>
            <person name="Farrer R.A."/>
            <person name="James T."/>
            <person name="Longcore J."/>
            <person name="Birren B."/>
        </authorList>
    </citation>
    <scope>NUCLEOTIDE SEQUENCE [LARGE SCALE GENOMIC DNA]</scope>
    <source>
        <strain evidence="4 5">JEL423</strain>
    </source>
</reference>
<dbReference type="PANTHER" id="PTHR11560">
    <property type="entry name" value="39S RIBOSOMAL PROTEIN L10, MITOCHONDRIAL"/>
    <property type="match status" value="1"/>
</dbReference>
<sequence>MTANEVKPISVLPTIRPAFHHKLPPVLVSDAMKTMKLSCTGNPPPPHRQFWYSTYKQIVQSRYVFILQNNNLNAQDHVKLRLAFRAAGLNSLVVRNAIFRAATCHVYETLNRPDLVHVAQLAVGPTMVVFTDLNDEEAAHIAIQNHLPSTSGIISTFSHIIQAQKKLVMVGGIVEGILVTADSFKQVLELPSLPRLRAELLGILQSPATKLVTTLQQTPATLVANLKQHEHNMM</sequence>
<accession>A0A177WX12</accession>
<keyword evidence="3" id="KW-0687">Ribonucleoprotein</keyword>
<dbReference type="Proteomes" id="UP000077115">
    <property type="component" value="Unassembled WGS sequence"/>
</dbReference>
<dbReference type="InterPro" id="IPR043141">
    <property type="entry name" value="Ribosomal_uL10-like_sf"/>
</dbReference>